<feature type="transmembrane region" description="Helical" evidence="1">
    <location>
        <begin position="60"/>
        <end position="77"/>
    </location>
</feature>
<organism evidence="2 3">
    <name type="scientific">Mesonia ostreae</name>
    <dbReference type="NCBI Taxonomy" id="861110"/>
    <lineage>
        <taxon>Bacteria</taxon>
        <taxon>Pseudomonadati</taxon>
        <taxon>Bacteroidota</taxon>
        <taxon>Flavobacteriia</taxon>
        <taxon>Flavobacteriales</taxon>
        <taxon>Flavobacteriaceae</taxon>
        <taxon>Mesonia</taxon>
    </lineage>
</organism>
<proteinExistence type="predicted"/>
<name>A0ABU2KJP8_9FLAO</name>
<feature type="transmembrane region" description="Helical" evidence="1">
    <location>
        <begin position="20"/>
        <end position="40"/>
    </location>
</feature>
<comment type="caution">
    <text evidence="2">The sequence shown here is derived from an EMBL/GenBank/DDBJ whole genome shotgun (WGS) entry which is preliminary data.</text>
</comment>
<reference evidence="3" key="1">
    <citation type="submission" date="2023-07" db="EMBL/GenBank/DDBJ databases">
        <title>Isolating and identifying novel microbial strains from the Mariana Trench.</title>
        <authorList>
            <person name="Fu H."/>
        </authorList>
    </citation>
    <scope>NUCLEOTIDE SEQUENCE [LARGE SCALE GENOMIC DNA]</scope>
    <source>
        <strain evidence="3">T-y2</strain>
    </source>
</reference>
<gene>
    <name evidence="2" type="ORF">RLT85_09900</name>
</gene>
<dbReference type="RefSeq" id="WP_311401877.1">
    <property type="nucleotide sequence ID" value="NZ_JAVRBG010000009.1"/>
</dbReference>
<keyword evidence="1" id="KW-0472">Membrane</keyword>
<evidence type="ECO:0000313" key="3">
    <source>
        <dbReference type="Proteomes" id="UP001182991"/>
    </source>
</evidence>
<dbReference type="EMBL" id="JAVRBG010000009">
    <property type="protein sequence ID" value="MDT0294947.1"/>
    <property type="molecule type" value="Genomic_DNA"/>
</dbReference>
<keyword evidence="1" id="KW-1133">Transmembrane helix</keyword>
<sequence>MKVTFEIEFAKKRKISNIGAEIVSFGFLFLFIFGLCLLPAKYLPFEIATIYLLEVVNRNIYIVLSCSSFLVIFGSWLKGLRKYEKAELELKSDGISMTSLTRNMELKYDEIKKFGGTLNIVHGMKSIHKINFIIKTINNERIEIRSHSDIFNELTDYFPEKV</sequence>
<protein>
    <recommendedName>
        <fullName evidence="4">DUF304 domain-containing protein</fullName>
    </recommendedName>
</protein>
<evidence type="ECO:0000256" key="1">
    <source>
        <dbReference type="SAM" id="Phobius"/>
    </source>
</evidence>
<keyword evidence="3" id="KW-1185">Reference proteome</keyword>
<dbReference type="Proteomes" id="UP001182991">
    <property type="component" value="Unassembled WGS sequence"/>
</dbReference>
<accession>A0ABU2KJP8</accession>
<evidence type="ECO:0000313" key="2">
    <source>
        <dbReference type="EMBL" id="MDT0294947.1"/>
    </source>
</evidence>
<evidence type="ECO:0008006" key="4">
    <source>
        <dbReference type="Google" id="ProtNLM"/>
    </source>
</evidence>
<keyword evidence="1" id="KW-0812">Transmembrane</keyword>